<dbReference type="AlphaFoldDB" id="A0A1V6SVH7"/>
<evidence type="ECO:0000313" key="2">
    <source>
        <dbReference type="EMBL" id="OQE17649.1"/>
    </source>
</evidence>
<sequence length="303" mass="33169">MEERVEISVEARNYIRADESDFERSFRKQFNLQSLVLSKASQNLKMHFAPLLSVMGLAASASAAVGASQMTSNIDAITQLSSETNDMAKEISITNFFSKAPQVINNFKDIISTANNDITAMNSKGSLQARQDCLDVENPEQCLEDIGEIVEDPSEILGGKRALQARQECLDVENLEQCLEDIGEIVEDPSEILGGKRSVKTNGKKRADSPSYSDSEQQAVCNSFRGFVMVHQELLKTVIGKHGILSLTPFTQPIAAVLRTLEGVVDTLAFGIIDTVPTCAQDATQNKNNLDSTLQDAQDTYNN</sequence>
<accession>A0A1V6SVH7</accession>
<organism evidence="2 3">
    <name type="scientific">Penicillium steckii</name>
    <dbReference type="NCBI Taxonomy" id="303698"/>
    <lineage>
        <taxon>Eukaryota</taxon>
        <taxon>Fungi</taxon>
        <taxon>Dikarya</taxon>
        <taxon>Ascomycota</taxon>
        <taxon>Pezizomycotina</taxon>
        <taxon>Eurotiomycetes</taxon>
        <taxon>Eurotiomycetidae</taxon>
        <taxon>Eurotiales</taxon>
        <taxon>Aspergillaceae</taxon>
        <taxon>Penicillium</taxon>
    </lineage>
</organism>
<gene>
    <name evidence="2" type="ORF">PENSTE_c020G05886</name>
</gene>
<proteinExistence type="predicted"/>
<keyword evidence="3" id="KW-1185">Reference proteome</keyword>
<dbReference type="Pfam" id="PF17615">
    <property type="entry name" value="C166"/>
    <property type="match status" value="1"/>
</dbReference>
<dbReference type="Proteomes" id="UP000191285">
    <property type="component" value="Unassembled WGS sequence"/>
</dbReference>
<feature type="region of interest" description="Disordered" evidence="1">
    <location>
        <begin position="194"/>
        <end position="214"/>
    </location>
</feature>
<protein>
    <submittedName>
        <fullName evidence="2">Uncharacterized protein</fullName>
    </submittedName>
</protein>
<evidence type="ECO:0000256" key="1">
    <source>
        <dbReference type="SAM" id="MobiDB-lite"/>
    </source>
</evidence>
<dbReference type="OrthoDB" id="5089392at2759"/>
<evidence type="ECO:0000313" key="3">
    <source>
        <dbReference type="Proteomes" id="UP000191285"/>
    </source>
</evidence>
<comment type="caution">
    <text evidence="2">The sequence shown here is derived from an EMBL/GenBank/DDBJ whole genome shotgun (WGS) entry which is preliminary data.</text>
</comment>
<reference evidence="3" key="1">
    <citation type="journal article" date="2017" name="Nat. Microbiol.">
        <title>Global analysis of biosynthetic gene clusters reveals vast potential of secondary metabolite production in Penicillium species.</title>
        <authorList>
            <person name="Nielsen J.C."/>
            <person name="Grijseels S."/>
            <person name="Prigent S."/>
            <person name="Ji B."/>
            <person name="Dainat J."/>
            <person name="Nielsen K.F."/>
            <person name="Frisvad J.C."/>
            <person name="Workman M."/>
            <person name="Nielsen J."/>
        </authorList>
    </citation>
    <scope>NUCLEOTIDE SEQUENCE [LARGE SCALE GENOMIC DNA]</scope>
    <source>
        <strain evidence="3">IBT 24891</strain>
    </source>
</reference>
<dbReference type="EMBL" id="MLKD01000020">
    <property type="protein sequence ID" value="OQE17649.1"/>
    <property type="molecule type" value="Genomic_DNA"/>
</dbReference>
<name>A0A1V6SVH7_9EURO</name>